<protein>
    <submittedName>
        <fullName evidence="7">SH3 domain-containing protein</fullName>
    </submittedName>
</protein>
<sequence length="330" mass="37912">MESRGNRYSSSSDYHSQSSEKTSGDENEDTTSEIVAKEINSEWLNAEGALLNRCFDDVEVNMEQIREKVQKTQMKLSLQVTQFAVSSKKTNRKTSQWGKLIEQTDTDKQFREVAIDFFQKFKFSVILLSRLSDHLKDPKASVLIKQLFVLLNECVGYWRQSAAMSAEFPRTISQPLFPRYTIVFLEANLITDHERLLRELGPAWNRPREDFDPSPVYIPTFKNGFEVNSDDYEPSLFHYDQLEEDKSPEQRYMQEVKLNGFAKELLLKNLRVSKVVSDYQSEKADQFSVSTGEFVEVLEDSGDLHQIRKESGAVGLCPATALTPIEVETM</sequence>
<evidence type="ECO:0000256" key="1">
    <source>
        <dbReference type="ARBA" id="ARBA00022443"/>
    </source>
</evidence>
<feature type="compositionally biased region" description="Low complexity" evidence="3">
    <location>
        <begin position="9"/>
        <end position="19"/>
    </location>
</feature>
<evidence type="ECO:0000256" key="3">
    <source>
        <dbReference type="SAM" id="MobiDB-lite"/>
    </source>
</evidence>
<gene>
    <name evidence="5" type="ORF">ECPE_LOCUS7501</name>
</gene>
<dbReference type="GO" id="GO:0007266">
    <property type="term" value="P:Rho protein signal transduction"/>
    <property type="evidence" value="ECO:0007669"/>
    <property type="project" value="TreeGrafter"/>
</dbReference>
<organism evidence="7">
    <name type="scientific">Echinostoma caproni</name>
    <dbReference type="NCBI Taxonomy" id="27848"/>
    <lineage>
        <taxon>Eukaryota</taxon>
        <taxon>Metazoa</taxon>
        <taxon>Spiralia</taxon>
        <taxon>Lophotrochozoa</taxon>
        <taxon>Platyhelminthes</taxon>
        <taxon>Trematoda</taxon>
        <taxon>Digenea</taxon>
        <taxon>Plagiorchiida</taxon>
        <taxon>Echinostomata</taxon>
        <taxon>Echinostomatoidea</taxon>
        <taxon>Echinostomatidae</taxon>
        <taxon>Echinostoma</taxon>
    </lineage>
</organism>
<dbReference type="InterPro" id="IPR039801">
    <property type="entry name" value="EPS8-like"/>
</dbReference>
<dbReference type="Proteomes" id="UP000272942">
    <property type="component" value="Unassembled WGS sequence"/>
</dbReference>
<feature type="domain" description="SH3" evidence="4">
    <location>
        <begin position="268"/>
        <end position="327"/>
    </location>
</feature>
<dbReference type="PANTHER" id="PTHR12287:SF23">
    <property type="entry name" value="AROUSER, ISOFORM A-RELATED"/>
    <property type="match status" value="1"/>
</dbReference>
<evidence type="ECO:0000313" key="5">
    <source>
        <dbReference type="EMBL" id="VDP81270.1"/>
    </source>
</evidence>
<dbReference type="Pfam" id="PF22975">
    <property type="entry name" value="EPS8_2nd"/>
    <property type="match status" value="1"/>
</dbReference>
<evidence type="ECO:0000313" key="7">
    <source>
        <dbReference type="WBParaSite" id="ECPE_0000751701-mRNA-1"/>
    </source>
</evidence>
<keyword evidence="6" id="KW-1185">Reference proteome</keyword>
<proteinExistence type="predicted"/>
<reference evidence="7" key="1">
    <citation type="submission" date="2016-06" db="UniProtKB">
        <authorList>
            <consortium name="WormBaseParasite"/>
        </authorList>
    </citation>
    <scope>IDENTIFICATION</scope>
</reference>
<accession>A0A183AKL6</accession>
<feature type="region of interest" description="Disordered" evidence="3">
    <location>
        <begin position="1"/>
        <end position="31"/>
    </location>
</feature>
<dbReference type="WBParaSite" id="ECPE_0000751701-mRNA-1">
    <property type="protein sequence ID" value="ECPE_0000751701-mRNA-1"/>
    <property type="gene ID" value="ECPE_0000751701"/>
</dbReference>
<keyword evidence="1 2" id="KW-0728">SH3 domain</keyword>
<dbReference type="InterPro" id="IPR036028">
    <property type="entry name" value="SH3-like_dom_sf"/>
</dbReference>
<dbReference type="EMBL" id="UZAN01044689">
    <property type="protein sequence ID" value="VDP81270.1"/>
    <property type="molecule type" value="Genomic_DNA"/>
</dbReference>
<reference evidence="5 6" key="2">
    <citation type="submission" date="2018-11" db="EMBL/GenBank/DDBJ databases">
        <authorList>
            <consortium name="Pathogen Informatics"/>
        </authorList>
    </citation>
    <scope>NUCLEOTIDE SEQUENCE [LARGE SCALE GENOMIC DNA]</scope>
    <source>
        <strain evidence="5 6">Egypt</strain>
    </source>
</reference>
<evidence type="ECO:0000256" key="2">
    <source>
        <dbReference type="PROSITE-ProRule" id="PRU00192"/>
    </source>
</evidence>
<evidence type="ECO:0000259" key="4">
    <source>
        <dbReference type="PROSITE" id="PS50002"/>
    </source>
</evidence>
<dbReference type="PROSITE" id="PS50002">
    <property type="entry name" value="SH3"/>
    <property type="match status" value="1"/>
</dbReference>
<dbReference type="GO" id="GO:0003779">
    <property type="term" value="F:actin binding"/>
    <property type="evidence" value="ECO:0007669"/>
    <property type="project" value="TreeGrafter"/>
</dbReference>
<dbReference type="InterPro" id="IPR055093">
    <property type="entry name" value="EPS8_2nd"/>
</dbReference>
<dbReference type="SUPFAM" id="SSF50044">
    <property type="entry name" value="SH3-domain"/>
    <property type="match status" value="1"/>
</dbReference>
<dbReference type="PANTHER" id="PTHR12287">
    <property type="entry name" value="EPIDERMAL GROWTH FACTOR RECEPTOR KINASE SUBSTRATE EPS8-RELATED PROTEIN"/>
    <property type="match status" value="1"/>
</dbReference>
<name>A0A183AKL6_9TREM</name>
<dbReference type="GO" id="GO:0005886">
    <property type="term" value="C:plasma membrane"/>
    <property type="evidence" value="ECO:0007669"/>
    <property type="project" value="TreeGrafter"/>
</dbReference>
<dbReference type="GO" id="GO:0035023">
    <property type="term" value="P:regulation of Rho protein signal transduction"/>
    <property type="evidence" value="ECO:0007669"/>
    <property type="project" value="TreeGrafter"/>
</dbReference>
<dbReference type="InterPro" id="IPR001452">
    <property type="entry name" value="SH3_domain"/>
</dbReference>
<dbReference type="AlphaFoldDB" id="A0A183AKL6"/>
<evidence type="ECO:0000313" key="6">
    <source>
        <dbReference type="Proteomes" id="UP000272942"/>
    </source>
</evidence>
<dbReference type="Gene3D" id="2.30.30.40">
    <property type="entry name" value="SH3 Domains"/>
    <property type="match status" value="1"/>
</dbReference>
<dbReference type="OrthoDB" id="6247483at2759"/>